<sequence>MVEFEDIRKPGRDFGFLILFLIIIGVLWYAQGGSSRFPSSPFLDNNSVIVPNVGNDVDDDVDNDNGGTDNGALVPATSPEADRVSLKIGKAKEIDPRKEYVEIKIERNNDKPVDITGWRLESSVSRAGFEIPYAVLRPGDTAIVSTGESPISVSFHVNVCSGYFTQHKEFYPSLSKKCLWPKDEEWPASLSFECLDYIDTLPRCTANITHPFSLQDNDCIMAINSRLSYNGCVEAHKNDENFFEDEWRIYLGRSSELWRQSHETIVLKDLDGRVVDSLSY</sequence>
<proteinExistence type="predicted"/>
<reference evidence="5" key="1">
    <citation type="submission" date="2017-09" db="EMBL/GenBank/DDBJ databases">
        <title>Depth-based differentiation of microbial function through sediment-hosted aquifers and enrichment of novel symbionts in the deep terrestrial subsurface.</title>
        <authorList>
            <person name="Probst A.J."/>
            <person name="Ladd B."/>
            <person name="Jarett J.K."/>
            <person name="Geller-Mcgrath D.E."/>
            <person name="Sieber C.M.K."/>
            <person name="Emerson J.B."/>
            <person name="Anantharaman K."/>
            <person name="Thomas B.C."/>
            <person name="Malmstrom R."/>
            <person name="Stieglmeier M."/>
            <person name="Klingl A."/>
            <person name="Woyke T."/>
            <person name="Ryan C.M."/>
            <person name="Banfield J.F."/>
        </authorList>
    </citation>
    <scope>NUCLEOTIDE SEQUENCE [LARGE SCALE GENOMIC DNA]</scope>
</reference>
<protein>
    <recommendedName>
        <fullName evidence="3">LTD domain-containing protein</fullName>
    </recommendedName>
</protein>
<evidence type="ECO:0000313" key="5">
    <source>
        <dbReference type="Proteomes" id="UP000230603"/>
    </source>
</evidence>
<evidence type="ECO:0000259" key="3">
    <source>
        <dbReference type="PROSITE" id="PS51841"/>
    </source>
</evidence>
<dbReference type="Proteomes" id="UP000230603">
    <property type="component" value="Unassembled WGS sequence"/>
</dbReference>
<dbReference type="PROSITE" id="PS51841">
    <property type="entry name" value="LTD"/>
    <property type="match status" value="1"/>
</dbReference>
<comment type="caution">
    <text evidence="4">The sequence shown here is derived from an EMBL/GenBank/DDBJ whole genome shotgun (WGS) entry which is preliminary data.</text>
</comment>
<evidence type="ECO:0000313" key="4">
    <source>
        <dbReference type="EMBL" id="PJE73226.1"/>
    </source>
</evidence>
<dbReference type="SUPFAM" id="SSF74853">
    <property type="entry name" value="Lamin A/C globular tail domain"/>
    <property type="match status" value="1"/>
</dbReference>
<keyword evidence="2" id="KW-0812">Transmembrane</keyword>
<keyword evidence="2" id="KW-0472">Membrane</keyword>
<feature type="region of interest" description="Disordered" evidence="1">
    <location>
        <begin position="57"/>
        <end position="76"/>
    </location>
</feature>
<evidence type="ECO:0000256" key="1">
    <source>
        <dbReference type="SAM" id="MobiDB-lite"/>
    </source>
</evidence>
<feature type="domain" description="LTD" evidence="3">
    <location>
        <begin position="77"/>
        <end position="280"/>
    </location>
</feature>
<organism evidence="4 5">
    <name type="scientific">Candidatus Tagabacteria bacterium CG10_big_fil_rev_8_21_14_0_10_40_13</name>
    <dbReference type="NCBI Taxonomy" id="1975022"/>
    <lineage>
        <taxon>Bacteria</taxon>
        <taxon>Candidatus Tagaibacteriota</taxon>
    </lineage>
</organism>
<evidence type="ECO:0000256" key="2">
    <source>
        <dbReference type="SAM" id="Phobius"/>
    </source>
</evidence>
<feature type="transmembrane region" description="Helical" evidence="2">
    <location>
        <begin position="12"/>
        <end position="30"/>
    </location>
</feature>
<dbReference type="InterPro" id="IPR001322">
    <property type="entry name" value="Lamin_tail_dom"/>
</dbReference>
<accession>A0A2M8L9D1</accession>
<dbReference type="Gene3D" id="2.60.40.1260">
    <property type="entry name" value="Lamin Tail domain"/>
    <property type="match status" value="1"/>
</dbReference>
<dbReference type="AlphaFoldDB" id="A0A2M8L9D1"/>
<gene>
    <name evidence="4" type="ORF">COV00_00920</name>
</gene>
<keyword evidence="2" id="KW-1133">Transmembrane helix</keyword>
<name>A0A2M8L9D1_9BACT</name>
<dbReference type="EMBL" id="PFEP01000015">
    <property type="protein sequence ID" value="PJE73226.1"/>
    <property type="molecule type" value="Genomic_DNA"/>
</dbReference>
<dbReference type="InterPro" id="IPR036415">
    <property type="entry name" value="Lamin_tail_dom_sf"/>
</dbReference>